<protein>
    <recommendedName>
        <fullName evidence="2">Peptidase C39-like domain-containing protein</fullName>
    </recommendedName>
</protein>
<accession>A0A2T2X9H6</accession>
<sequence length="298" mass="31727">MSAKGRITKRQVSWPRLILTVGVVGGLAGAVAMHRGSISAYVGGQLGLNQLTQTKTSTNPKARVDKSSAAKSPAVKPAEHPQAIPSSYLMHVPAQSQFPQLANGCEVTSLSMLLTGVGHPVSKLTLAKEMPKAHTPLQLTQTTNAKGQTVNKVEVWGNPNVGFVGSVYKAGYGYGIYNGPMMKLLNEVWPGRAVNLTGKPFSAILAHVAQGVPVEVWTTLTFKPTNDWVTWNSPQGPVHATPLEHAVIIVGYSPNYLYINNPWTGQAGEKVAKAPFIAAWNQLGDQAITVKASSKTTS</sequence>
<dbReference type="InterPro" id="IPR039564">
    <property type="entry name" value="Peptidase_C39-like"/>
</dbReference>
<dbReference type="PANTHER" id="PTHR37806:SF1">
    <property type="entry name" value="PEPTIDASE C39-LIKE DOMAIN-CONTAINING PROTEIN"/>
    <property type="match status" value="1"/>
</dbReference>
<dbReference type="PANTHER" id="PTHR37806">
    <property type="entry name" value="LMO0724 PROTEIN"/>
    <property type="match status" value="1"/>
</dbReference>
<evidence type="ECO:0000256" key="1">
    <source>
        <dbReference type="SAM" id="MobiDB-lite"/>
    </source>
</evidence>
<dbReference type="PIRSF" id="PIRSF032442">
    <property type="entry name" value="UCP032442"/>
    <property type="match status" value="1"/>
</dbReference>
<comment type="caution">
    <text evidence="3">The sequence shown here is derived from an EMBL/GenBank/DDBJ whole genome shotgun (WGS) entry which is preliminary data.</text>
</comment>
<gene>
    <name evidence="3" type="ORF">C7B43_03475</name>
</gene>
<dbReference type="Pfam" id="PF13529">
    <property type="entry name" value="Peptidase_C39_2"/>
    <property type="match status" value="1"/>
</dbReference>
<dbReference type="Proteomes" id="UP000242699">
    <property type="component" value="Unassembled WGS sequence"/>
</dbReference>
<dbReference type="EMBL" id="PXYT01000004">
    <property type="protein sequence ID" value="PSR31171.1"/>
    <property type="molecule type" value="Genomic_DNA"/>
</dbReference>
<dbReference type="AlphaFoldDB" id="A0A2T2X9H6"/>
<feature type="region of interest" description="Disordered" evidence="1">
    <location>
        <begin position="54"/>
        <end position="80"/>
    </location>
</feature>
<name>A0A2T2X9H6_9FIRM</name>
<proteinExistence type="predicted"/>
<evidence type="ECO:0000259" key="2">
    <source>
        <dbReference type="Pfam" id="PF13529"/>
    </source>
</evidence>
<organism evidence="3 4">
    <name type="scientific">Sulfobacillus benefaciens</name>
    <dbReference type="NCBI Taxonomy" id="453960"/>
    <lineage>
        <taxon>Bacteria</taxon>
        <taxon>Bacillati</taxon>
        <taxon>Bacillota</taxon>
        <taxon>Clostridia</taxon>
        <taxon>Eubacteriales</taxon>
        <taxon>Clostridiales Family XVII. Incertae Sedis</taxon>
        <taxon>Sulfobacillus</taxon>
    </lineage>
</organism>
<reference evidence="3 4" key="1">
    <citation type="journal article" date="2014" name="BMC Genomics">
        <title>Comparison of environmental and isolate Sulfobacillus genomes reveals diverse carbon, sulfur, nitrogen, and hydrogen metabolisms.</title>
        <authorList>
            <person name="Justice N.B."/>
            <person name="Norman A."/>
            <person name="Brown C.T."/>
            <person name="Singh A."/>
            <person name="Thomas B.C."/>
            <person name="Banfield J.F."/>
        </authorList>
    </citation>
    <scope>NUCLEOTIDE SEQUENCE [LARGE SCALE GENOMIC DNA]</scope>
    <source>
        <strain evidence="3">AMDSBA1</strain>
    </source>
</reference>
<dbReference type="InterPro" id="IPR038765">
    <property type="entry name" value="Papain-like_cys_pep_sf"/>
</dbReference>
<dbReference type="InterPro" id="IPR016997">
    <property type="entry name" value="UCP032442"/>
</dbReference>
<dbReference type="SUPFAM" id="SSF54001">
    <property type="entry name" value="Cysteine proteinases"/>
    <property type="match status" value="1"/>
</dbReference>
<evidence type="ECO:0000313" key="4">
    <source>
        <dbReference type="Proteomes" id="UP000242699"/>
    </source>
</evidence>
<dbReference type="Gene3D" id="3.90.70.10">
    <property type="entry name" value="Cysteine proteinases"/>
    <property type="match status" value="1"/>
</dbReference>
<feature type="domain" description="Peptidase C39-like" evidence="2">
    <location>
        <begin position="92"/>
        <end position="263"/>
    </location>
</feature>
<evidence type="ECO:0000313" key="3">
    <source>
        <dbReference type="EMBL" id="PSR31171.1"/>
    </source>
</evidence>